<sequence>MKVDFWQIGRDPVERVVALIAQKVCGAGERLLVVSSDPQQLQAISTALWETAPEAFLANGTADTPGAERQPILLSRTCDALNKASHIIFADGEWRAEAERFDRSFLLFGQATLEGARACWRSLDGGEGLERSFFRQDGGKWVKVA</sequence>
<dbReference type="InterPro" id="IPR007459">
    <property type="entry name" value="DNA_pol3_chi"/>
</dbReference>
<dbReference type="GO" id="GO:0003677">
    <property type="term" value="F:DNA binding"/>
    <property type="evidence" value="ECO:0007669"/>
    <property type="project" value="InterPro"/>
</dbReference>
<name>A0A848QMR3_9SPHN</name>
<dbReference type="SUPFAM" id="SSF102400">
    <property type="entry name" value="DNA polymerase III chi subunit"/>
    <property type="match status" value="1"/>
</dbReference>
<dbReference type="GO" id="GO:0006260">
    <property type="term" value="P:DNA replication"/>
    <property type="evidence" value="ECO:0007669"/>
    <property type="project" value="InterPro"/>
</dbReference>
<gene>
    <name evidence="1" type="ORF">HKD42_07530</name>
</gene>
<dbReference type="AlphaFoldDB" id="A0A848QMR3"/>
<protein>
    <submittedName>
        <fullName evidence="1">DNA polymerase III subunit chi</fullName>
    </submittedName>
</protein>
<dbReference type="Pfam" id="PF04364">
    <property type="entry name" value="DNA_pol3_chi"/>
    <property type="match status" value="1"/>
</dbReference>
<comment type="caution">
    <text evidence="1">The sequence shown here is derived from an EMBL/GenBank/DDBJ whole genome shotgun (WGS) entry which is preliminary data.</text>
</comment>
<accession>A0A848QMR3</accession>
<dbReference type="InterPro" id="IPR036768">
    <property type="entry name" value="PolIII_chi_sf"/>
</dbReference>
<keyword evidence="2" id="KW-1185">Reference proteome</keyword>
<dbReference type="GO" id="GO:0003887">
    <property type="term" value="F:DNA-directed DNA polymerase activity"/>
    <property type="evidence" value="ECO:0007669"/>
    <property type="project" value="InterPro"/>
</dbReference>
<dbReference type="Proteomes" id="UP000561181">
    <property type="component" value="Unassembled WGS sequence"/>
</dbReference>
<evidence type="ECO:0000313" key="1">
    <source>
        <dbReference type="EMBL" id="NMW31907.1"/>
    </source>
</evidence>
<evidence type="ECO:0000313" key="2">
    <source>
        <dbReference type="Proteomes" id="UP000561181"/>
    </source>
</evidence>
<dbReference type="EMBL" id="JABCRE010000002">
    <property type="protein sequence ID" value="NMW31907.1"/>
    <property type="molecule type" value="Genomic_DNA"/>
</dbReference>
<dbReference type="Gene3D" id="3.40.50.10110">
    <property type="entry name" value="DNA polymerase III subunit chi"/>
    <property type="match status" value="1"/>
</dbReference>
<organism evidence="1 2">
    <name type="scientific">Pontixanthobacter rizhaonensis</name>
    <dbReference type="NCBI Taxonomy" id="2730337"/>
    <lineage>
        <taxon>Bacteria</taxon>
        <taxon>Pseudomonadati</taxon>
        <taxon>Pseudomonadota</taxon>
        <taxon>Alphaproteobacteria</taxon>
        <taxon>Sphingomonadales</taxon>
        <taxon>Erythrobacteraceae</taxon>
        <taxon>Pontixanthobacter</taxon>
    </lineage>
</organism>
<proteinExistence type="predicted"/>
<reference evidence="1 2" key="1">
    <citation type="submission" date="2020-04" db="EMBL/GenBank/DDBJ databases">
        <authorList>
            <person name="Liu A."/>
        </authorList>
    </citation>
    <scope>NUCLEOTIDE SEQUENCE [LARGE SCALE GENOMIC DNA]</scope>
    <source>
        <strain evidence="1 2">RZ02</strain>
    </source>
</reference>
<dbReference type="RefSeq" id="WP_170011842.1">
    <property type="nucleotide sequence ID" value="NZ_JABCRE010000002.1"/>
</dbReference>